<dbReference type="EMBL" id="LGCM01000045">
    <property type="protein sequence ID" value="KPL79893.1"/>
    <property type="molecule type" value="Genomic_DNA"/>
</dbReference>
<evidence type="ECO:0000256" key="1">
    <source>
        <dbReference type="SAM" id="MobiDB-lite"/>
    </source>
</evidence>
<evidence type="ECO:0000313" key="4">
    <source>
        <dbReference type="EMBL" id="KPL79893.1"/>
    </source>
</evidence>
<keyword evidence="2" id="KW-0472">Membrane</keyword>
<keyword evidence="2" id="KW-1133">Transmembrane helix</keyword>
<feature type="region of interest" description="Disordered" evidence="1">
    <location>
        <begin position="160"/>
        <end position="181"/>
    </location>
</feature>
<keyword evidence="2" id="KW-0812">Transmembrane</keyword>
<accession>A0A0P6YCZ7</accession>
<proteinExistence type="predicted"/>
<feature type="transmembrane region" description="Helical" evidence="2">
    <location>
        <begin position="81"/>
        <end position="102"/>
    </location>
</feature>
<dbReference type="Gene3D" id="1.10.10.1320">
    <property type="entry name" value="Anti-sigma factor, zinc-finger domain"/>
    <property type="match status" value="1"/>
</dbReference>
<keyword evidence="5" id="KW-1185">Reference proteome</keyword>
<feature type="region of interest" description="Disordered" evidence="1">
    <location>
        <begin position="211"/>
        <end position="238"/>
    </location>
</feature>
<feature type="compositionally biased region" description="Gly residues" evidence="1">
    <location>
        <begin position="160"/>
        <end position="176"/>
    </location>
</feature>
<evidence type="ECO:0000313" key="3">
    <source>
        <dbReference type="EMBL" id="KPL79825.1"/>
    </source>
</evidence>
<evidence type="ECO:0000256" key="2">
    <source>
        <dbReference type="SAM" id="Phobius"/>
    </source>
</evidence>
<protein>
    <recommendedName>
        <fullName evidence="6">Zinc-finger domain-containing protein</fullName>
    </recommendedName>
</protein>
<comment type="caution">
    <text evidence="4">The sequence shown here is derived from an EMBL/GenBank/DDBJ whole genome shotgun (WGS) entry which is preliminary data.</text>
</comment>
<dbReference type="EMBL" id="LGCM01000045">
    <property type="protein sequence ID" value="KPL79825.1"/>
    <property type="molecule type" value="Genomic_DNA"/>
</dbReference>
<feature type="region of interest" description="Disordered" evidence="1">
    <location>
        <begin position="274"/>
        <end position="295"/>
    </location>
</feature>
<reference evidence="4 5" key="1">
    <citation type="submission" date="2015-07" db="EMBL/GenBank/DDBJ databases">
        <title>Genome sequence of Levilinea saccharolytica DSM 16555.</title>
        <authorList>
            <person name="Hemp J."/>
            <person name="Ward L.M."/>
            <person name="Pace L.A."/>
            <person name="Fischer W.W."/>
        </authorList>
    </citation>
    <scope>NUCLEOTIDE SEQUENCE [LARGE SCALE GENOMIC DNA]</scope>
    <source>
        <strain evidence="4 5">KIBI-1</strain>
    </source>
</reference>
<dbReference type="AlphaFoldDB" id="A0A0P6YCZ7"/>
<evidence type="ECO:0000313" key="5">
    <source>
        <dbReference type="Proteomes" id="UP000050501"/>
    </source>
</evidence>
<evidence type="ECO:0008006" key="6">
    <source>
        <dbReference type="Google" id="ProtNLM"/>
    </source>
</evidence>
<dbReference type="RefSeq" id="WP_062417391.1">
    <property type="nucleotide sequence ID" value="NZ_DF967974.1"/>
</dbReference>
<gene>
    <name evidence="3" type="ORF">ADN01_12795</name>
    <name evidence="4" type="ORF">ADN01_13280</name>
</gene>
<feature type="compositionally biased region" description="Low complexity" evidence="1">
    <location>
        <begin position="211"/>
        <end position="235"/>
    </location>
</feature>
<organism evidence="4 5">
    <name type="scientific">Levilinea saccharolytica</name>
    <dbReference type="NCBI Taxonomy" id="229921"/>
    <lineage>
        <taxon>Bacteria</taxon>
        <taxon>Bacillati</taxon>
        <taxon>Chloroflexota</taxon>
        <taxon>Anaerolineae</taxon>
        <taxon>Anaerolineales</taxon>
        <taxon>Anaerolineaceae</taxon>
        <taxon>Levilinea</taxon>
    </lineage>
</organism>
<dbReference type="Proteomes" id="UP000050501">
    <property type="component" value="Unassembled WGS sequence"/>
</dbReference>
<feature type="transmembrane region" description="Helical" evidence="2">
    <location>
        <begin position="301"/>
        <end position="319"/>
    </location>
</feature>
<name>A0A0P6YCZ7_9CHLR</name>
<sequence>MKPTLTPQDWAQLSEYLDGQLGAEAARKLEARLSLSAELRQGLEDLKHTRAMLRALRPHPVPHNFTLTRAMAAEARRVSRWFPVLSFSSVIATLSAVVLMGLRLLPLSAPNLMAAPAAAPAPMMMESMDAASAPAEAGAEMAAEPTPMIITWGFQGVPGFGMGGGGGDTMGRGGGTEMEDAMPVPAPAELAAPAAPEGEMTAADAVPTELPAEPEGATAAAEPAPTEVPAEPPSAKEAPTVPMEAPTEVPLQSGDLILGLPAPEEQGQMLVPQSSAAAEAYAAPSENRESQESAYPTAQPWVLPLSLLTLGVGLGLAAWQVRRR</sequence>
<dbReference type="STRING" id="229921.ADN01_12795"/>
<dbReference type="InterPro" id="IPR041916">
    <property type="entry name" value="Anti_sigma_zinc_sf"/>
</dbReference>